<proteinExistence type="predicted"/>
<dbReference type="SUPFAM" id="SSF53850">
    <property type="entry name" value="Periplasmic binding protein-like II"/>
    <property type="match status" value="1"/>
</dbReference>
<dbReference type="RefSeq" id="WP_161049317.1">
    <property type="nucleotide sequence ID" value="NZ_WWCR01000003.1"/>
</dbReference>
<evidence type="ECO:0000256" key="2">
    <source>
        <dbReference type="SAM" id="SignalP"/>
    </source>
</evidence>
<keyword evidence="1 2" id="KW-0732">Signal</keyword>
<feature type="signal peptide" evidence="2">
    <location>
        <begin position="1"/>
        <end position="22"/>
    </location>
</feature>
<evidence type="ECO:0000256" key="1">
    <source>
        <dbReference type="ARBA" id="ARBA00022729"/>
    </source>
</evidence>
<dbReference type="Gene3D" id="3.40.190.10">
    <property type="entry name" value="Periplasmic binding protein-like II"/>
    <property type="match status" value="2"/>
</dbReference>
<evidence type="ECO:0000259" key="3">
    <source>
        <dbReference type="SMART" id="SM00062"/>
    </source>
</evidence>
<feature type="chain" id="PRO_5031054629" evidence="2">
    <location>
        <begin position="23"/>
        <end position="256"/>
    </location>
</feature>
<dbReference type="SMART" id="SM00062">
    <property type="entry name" value="PBPb"/>
    <property type="match status" value="1"/>
</dbReference>
<reference evidence="4 5" key="1">
    <citation type="submission" date="2019-12" db="EMBL/GenBank/DDBJ databases">
        <title>Novel species isolated from a subtropical stream in China.</title>
        <authorList>
            <person name="Lu H."/>
        </authorList>
    </citation>
    <scope>NUCLEOTIDE SEQUENCE [LARGE SCALE GENOMIC DNA]</scope>
    <source>
        <strain evidence="4 5">FT134W</strain>
    </source>
</reference>
<gene>
    <name evidence="4" type="ORF">GTP56_05585</name>
</gene>
<dbReference type="Proteomes" id="UP000469734">
    <property type="component" value="Unassembled WGS sequence"/>
</dbReference>
<evidence type="ECO:0000313" key="4">
    <source>
        <dbReference type="EMBL" id="MYM71667.1"/>
    </source>
</evidence>
<feature type="domain" description="Solute-binding protein family 3/N-terminal" evidence="3">
    <location>
        <begin position="28"/>
        <end position="254"/>
    </location>
</feature>
<accession>A0A7X4GXS2</accession>
<sequence>MKKPVPAFFALVVLLQGAPAQATDQQAEIPVLIAESIDPQGHPLPTPPIIEAVIGQLAAESKLRLVVRAYPWRRAQMMAERGQGLLYGAAITPERRRVLAFTRPLYDANQWLVSSAAAPLAFHRWEDLRGKVISIGEGGKYGPEFEQRKRKLFKIEDNAGSMASRLKMLSAGHVDAVLVDSFRNPAQLGASLNCRFPDDHWVVADKSVGFEPLLIAVPKSAPLGKLLPALNQAIVRLQKSGHIQKAVDRVANISGC</sequence>
<organism evidence="4 5">
    <name type="scientific">Duganella margarita</name>
    <dbReference type="NCBI Taxonomy" id="2692170"/>
    <lineage>
        <taxon>Bacteria</taxon>
        <taxon>Pseudomonadati</taxon>
        <taxon>Pseudomonadota</taxon>
        <taxon>Betaproteobacteria</taxon>
        <taxon>Burkholderiales</taxon>
        <taxon>Oxalobacteraceae</taxon>
        <taxon>Telluria group</taxon>
        <taxon>Duganella</taxon>
    </lineage>
</organism>
<dbReference type="Pfam" id="PF00497">
    <property type="entry name" value="SBP_bac_3"/>
    <property type="match status" value="1"/>
</dbReference>
<name>A0A7X4GXS2_9BURK</name>
<dbReference type="PANTHER" id="PTHR35936:SF17">
    <property type="entry name" value="ARGININE-BINDING EXTRACELLULAR PROTEIN ARTP"/>
    <property type="match status" value="1"/>
</dbReference>
<dbReference type="AlphaFoldDB" id="A0A7X4GXS2"/>
<dbReference type="PANTHER" id="PTHR35936">
    <property type="entry name" value="MEMBRANE-BOUND LYTIC MUREIN TRANSGLYCOSYLASE F"/>
    <property type="match status" value="1"/>
</dbReference>
<comment type="caution">
    <text evidence="4">The sequence shown here is derived from an EMBL/GenBank/DDBJ whole genome shotgun (WGS) entry which is preliminary data.</text>
</comment>
<protein>
    <submittedName>
        <fullName evidence="4">Transporter substrate-binding domain-containing protein</fullName>
    </submittedName>
</protein>
<dbReference type="InterPro" id="IPR001638">
    <property type="entry name" value="Solute-binding_3/MltF_N"/>
</dbReference>
<evidence type="ECO:0000313" key="5">
    <source>
        <dbReference type="Proteomes" id="UP000469734"/>
    </source>
</evidence>
<dbReference type="EMBL" id="WWCR01000003">
    <property type="protein sequence ID" value="MYM71667.1"/>
    <property type="molecule type" value="Genomic_DNA"/>
</dbReference>